<dbReference type="PROSITE" id="PS50110">
    <property type="entry name" value="RESPONSE_REGULATORY"/>
    <property type="match status" value="1"/>
</dbReference>
<dbReference type="PANTHER" id="PTHR44520:SF2">
    <property type="entry name" value="RESPONSE REGULATOR RCP1"/>
    <property type="match status" value="1"/>
</dbReference>
<feature type="domain" description="Response regulatory" evidence="2">
    <location>
        <begin position="7"/>
        <end position="135"/>
    </location>
</feature>
<dbReference type="SMART" id="SM00448">
    <property type="entry name" value="REC"/>
    <property type="match status" value="1"/>
</dbReference>
<dbReference type="GO" id="GO:0000160">
    <property type="term" value="P:phosphorelay signal transduction system"/>
    <property type="evidence" value="ECO:0007669"/>
    <property type="project" value="InterPro"/>
</dbReference>
<dbReference type="EMBL" id="SGXE01000001">
    <property type="protein sequence ID" value="RZT00327.1"/>
    <property type="molecule type" value="Genomic_DNA"/>
</dbReference>
<comment type="caution">
    <text evidence="3">The sequence shown here is derived from an EMBL/GenBank/DDBJ whole genome shotgun (WGS) entry which is preliminary data.</text>
</comment>
<reference evidence="3 4" key="1">
    <citation type="submission" date="2019-02" db="EMBL/GenBank/DDBJ databases">
        <title>Genomic Encyclopedia of Type Strains, Phase IV (KMG-IV): sequencing the most valuable type-strain genomes for metagenomic binning, comparative biology and taxonomic classification.</title>
        <authorList>
            <person name="Goeker M."/>
        </authorList>
    </citation>
    <scope>NUCLEOTIDE SEQUENCE [LARGE SCALE GENOMIC DNA]</scope>
    <source>
        <strain evidence="3 4">DSM 17196</strain>
    </source>
</reference>
<proteinExistence type="predicted"/>
<evidence type="ECO:0000313" key="3">
    <source>
        <dbReference type="EMBL" id="RZT00327.1"/>
    </source>
</evidence>
<keyword evidence="1" id="KW-0597">Phosphoprotein</keyword>
<dbReference type="PANTHER" id="PTHR44520">
    <property type="entry name" value="RESPONSE REGULATOR RCP1-RELATED"/>
    <property type="match status" value="1"/>
</dbReference>
<evidence type="ECO:0000259" key="2">
    <source>
        <dbReference type="PROSITE" id="PS50110"/>
    </source>
</evidence>
<dbReference type="InterPro" id="IPR011006">
    <property type="entry name" value="CheY-like_superfamily"/>
</dbReference>
<dbReference type="OrthoDB" id="673128at2"/>
<dbReference type="RefSeq" id="WP_130286107.1">
    <property type="nucleotide sequence ID" value="NZ_SGXE01000001.1"/>
</dbReference>
<dbReference type="Pfam" id="PF00072">
    <property type="entry name" value="Response_reg"/>
    <property type="match status" value="1"/>
</dbReference>
<evidence type="ECO:0000313" key="4">
    <source>
        <dbReference type="Proteomes" id="UP000292262"/>
    </source>
</evidence>
<dbReference type="InterPro" id="IPR052893">
    <property type="entry name" value="TCS_response_regulator"/>
</dbReference>
<feature type="modified residue" description="4-aspartylphosphate" evidence="1">
    <location>
        <position position="66"/>
    </location>
</feature>
<dbReference type="InterPro" id="IPR001789">
    <property type="entry name" value="Sig_transdc_resp-reg_receiver"/>
</dbReference>
<dbReference type="AlphaFoldDB" id="A0A4Q7PIC4"/>
<dbReference type="Proteomes" id="UP000292262">
    <property type="component" value="Unassembled WGS sequence"/>
</dbReference>
<keyword evidence="4" id="KW-1185">Reference proteome</keyword>
<sequence length="135" mass="15510">MSKTKETFCVIDDDLIHQFIIKKMIAGIPADFEKNVLVFSNGLEAITYLKNAISNHDELPDIILLDINMPIMNGWQFLEQYKSIFPSLNKKITIYILSSSDNPHDIARVKEFKEVSGYFIKPITENELEKLMTAI</sequence>
<dbReference type="Gene3D" id="3.40.50.2300">
    <property type="match status" value="1"/>
</dbReference>
<evidence type="ECO:0000256" key="1">
    <source>
        <dbReference type="PROSITE-ProRule" id="PRU00169"/>
    </source>
</evidence>
<organism evidence="3 4">
    <name type="scientific">Aquimarina brevivitae</name>
    <dbReference type="NCBI Taxonomy" id="323412"/>
    <lineage>
        <taxon>Bacteria</taxon>
        <taxon>Pseudomonadati</taxon>
        <taxon>Bacteroidota</taxon>
        <taxon>Flavobacteriia</taxon>
        <taxon>Flavobacteriales</taxon>
        <taxon>Flavobacteriaceae</taxon>
        <taxon>Aquimarina</taxon>
    </lineage>
</organism>
<protein>
    <submittedName>
        <fullName evidence="3">Response regulator receiver domain-containing protein</fullName>
    </submittedName>
</protein>
<name>A0A4Q7PIC4_9FLAO</name>
<gene>
    <name evidence="3" type="ORF">EV197_1563</name>
</gene>
<dbReference type="SUPFAM" id="SSF52172">
    <property type="entry name" value="CheY-like"/>
    <property type="match status" value="1"/>
</dbReference>
<accession>A0A4Q7PIC4</accession>